<dbReference type="Pfam" id="PF16261">
    <property type="entry name" value="DUF4915"/>
    <property type="match status" value="1"/>
</dbReference>
<dbReference type="InterPro" id="IPR017481">
    <property type="entry name" value="CHP03032"/>
</dbReference>
<name>A0A5C5WE96_9BACT</name>
<evidence type="ECO:0000259" key="1">
    <source>
        <dbReference type="Pfam" id="PF16261"/>
    </source>
</evidence>
<sequence length="201" mass="21734">MASTEPTGEPEPLRSVHTTSFPALLKQLCASVLVTTYQAGKVVVLREDAGVLNTHFRKLNKPMGLARDGGRLAIGCSVDIWEFHNVPAVCAKLDASDDYPSTEAKHDACFLPRRAHCTGDIQIHEMACVASGDGQSELVFVNTAFSCLAERSDENSFEPIWRPKWIKQIAPGDNCHLNGLAVRDGQVKYVTALGETNAPGG</sequence>
<reference evidence="2 3" key="1">
    <citation type="submission" date="2019-02" db="EMBL/GenBank/DDBJ databases">
        <title>Deep-cultivation of Planctomycetes and their phenomic and genomic characterization uncovers novel biology.</title>
        <authorList>
            <person name="Wiegand S."/>
            <person name="Jogler M."/>
            <person name="Boedeker C."/>
            <person name="Pinto D."/>
            <person name="Vollmers J."/>
            <person name="Rivas-Marin E."/>
            <person name="Kohn T."/>
            <person name="Peeters S.H."/>
            <person name="Heuer A."/>
            <person name="Rast P."/>
            <person name="Oberbeckmann S."/>
            <person name="Bunk B."/>
            <person name="Jeske O."/>
            <person name="Meyerdierks A."/>
            <person name="Storesund J.E."/>
            <person name="Kallscheuer N."/>
            <person name="Luecker S."/>
            <person name="Lage O.M."/>
            <person name="Pohl T."/>
            <person name="Merkel B.J."/>
            <person name="Hornburger P."/>
            <person name="Mueller R.-W."/>
            <person name="Bruemmer F."/>
            <person name="Labrenz M."/>
            <person name="Spormann A.M."/>
            <person name="Op Den Camp H."/>
            <person name="Overmann J."/>
            <person name="Amann R."/>
            <person name="Jetten M.S.M."/>
            <person name="Mascher T."/>
            <person name="Medema M.H."/>
            <person name="Devos D.P."/>
            <person name="Kaster A.-K."/>
            <person name="Ovreas L."/>
            <person name="Rohde M."/>
            <person name="Galperin M.Y."/>
            <person name="Jogler C."/>
        </authorList>
    </citation>
    <scope>NUCLEOTIDE SEQUENCE [LARGE SCALE GENOMIC DNA]</scope>
    <source>
        <strain evidence="2 3">Pla111</strain>
    </source>
</reference>
<gene>
    <name evidence="2" type="ORF">Pla111_01550</name>
</gene>
<feature type="domain" description="Conserved hypothetical protein CHP03032" evidence="1">
    <location>
        <begin position="20"/>
        <end position="200"/>
    </location>
</feature>
<dbReference type="Proteomes" id="UP000318995">
    <property type="component" value="Unassembled WGS sequence"/>
</dbReference>
<dbReference type="EMBL" id="SJPH01000001">
    <property type="protein sequence ID" value="TWT48389.1"/>
    <property type="molecule type" value="Genomic_DNA"/>
</dbReference>
<comment type="caution">
    <text evidence="2">The sequence shown here is derived from an EMBL/GenBank/DDBJ whole genome shotgun (WGS) entry which is preliminary data.</text>
</comment>
<dbReference type="AlphaFoldDB" id="A0A5C5WE96"/>
<keyword evidence="3" id="KW-1185">Reference proteome</keyword>
<evidence type="ECO:0000313" key="2">
    <source>
        <dbReference type="EMBL" id="TWT48389.1"/>
    </source>
</evidence>
<organism evidence="2 3">
    <name type="scientific">Botrimarina hoheduenensis</name>
    <dbReference type="NCBI Taxonomy" id="2528000"/>
    <lineage>
        <taxon>Bacteria</taxon>
        <taxon>Pseudomonadati</taxon>
        <taxon>Planctomycetota</taxon>
        <taxon>Planctomycetia</taxon>
        <taxon>Pirellulales</taxon>
        <taxon>Lacipirellulaceae</taxon>
        <taxon>Botrimarina</taxon>
    </lineage>
</organism>
<evidence type="ECO:0000313" key="3">
    <source>
        <dbReference type="Proteomes" id="UP000318995"/>
    </source>
</evidence>
<proteinExistence type="predicted"/>
<accession>A0A5C5WE96</accession>
<protein>
    <recommendedName>
        <fullName evidence="1">Conserved hypothetical protein CHP03032 domain-containing protein</fullName>
    </recommendedName>
</protein>